<dbReference type="InterPro" id="IPR018201">
    <property type="entry name" value="Ketoacyl_synth_AS"/>
</dbReference>
<dbReference type="RefSeq" id="WP_241266226.1">
    <property type="nucleotide sequence ID" value="NZ_JAAKZZ010000591.1"/>
</dbReference>
<feature type="compositionally biased region" description="Acidic residues" evidence="9">
    <location>
        <begin position="1293"/>
        <end position="1302"/>
    </location>
</feature>
<accession>A0A6G4X649</accession>
<dbReference type="FunFam" id="3.40.47.10:FF:000019">
    <property type="entry name" value="Polyketide synthase type I"/>
    <property type="match status" value="1"/>
</dbReference>
<evidence type="ECO:0000259" key="10">
    <source>
        <dbReference type="PROSITE" id="PS50075"/>
    </source>
</evidence>
<dbReference type="InterPro" id="IPR054514">
    <property type="entry name" value="RhiE-like_linker"/>
</dbReference>
<keyword evidence="13" id="KW-1185">Reference proteome</keyword>
<dbReference type="GO" id="GO:0004312">
    <property type="term" value="F:fatty acid synthase activity"/>
    <property type="evidence" value="ECO:0007669"/>
    <property type="project" value="TreeGrafter"/>
</dbReference>
<proteinExistence type="predicted"/>
<dbReference type="PANTHER" id="PTHR43775:SF37">
    <property type="entry name" value="SI:DKEY-61P9.11"/>
    <property type="match status" value="1"/>
</dbReference>
<name>A0A6G4X649_9ACTN</name>
<dbReference type="SMART" id="SM00825">
    <property type="entry name" value="PKS_KS"/>
    <property type="match status" value="2"/>
</dbReference>
<dbReference type="GO" id="GO:0031177">
    <property type="term" value="F:phosphopantetheine binding"/>
    <property type="evidence" value="ECO:0007669"/>
    <property type="project" value="InterPro"/>
</dbReference>
<dbReference type="Gene3D" id="1.10.1240.100">
    <property type="match status" value="2"/>
</dbReference>
<gene>
    <name evidence="12" type="ORF">G5C65_32580</name>
</gene>
<dbReference type="GO" id="GO:0005737">
    <property type="term" value="C:cytoplasm"/>
    <property type="evidence" value="ECO:0007669"/>
    <property type="project" value="UniProtKB-SubCell"/>
</dbReference>
<feature type="region of interest" description="Disordered" evidence="9">
    <location>
        <begin position="707"/>
        <end position="749"/>
    </location>
</feature>
<keyword evidence="6" id="KW-0808">Transferase</keyword>
<organism evidence="12 13">
    <name type="scientific">Streptomyces boncukensis</name>
    <dbReference type="NCBI Taxonomy" id="2711219"/>
    <lineage>
        <taxon>Bacteria</taxon>
        <taxon>Bacillati</taxon>
        <taxon>Actinomycetota</taxon>
        <taxon>Actinomycetes</taxon>
        <taxon>Kitasatosporales</taxon>
        <taxon>Streptomycetaceae</taxon>
        <taxon>Streptomyces</taxon>
    </lineage>
</organism>
<evidence type="ECO:0000256" key="5">
    <source>
        <dbReference type="ARBA" id="ARBA00022553"/>
    </source>
</evidence>
<dbReference type="PANTHER" id="PTHR43775">
    <property type="entry name" value="FATTY ACID SYNTHASE"/>
    <property type="match status" value="1"/>
</dbReference>
<dbReference type="InterPro" id="IPR020841">
    <property type="entry name" value="PKS_Beta-ketoAc_synthase_dom"/>
</dbReference>
<evidence type="ECO:0000256" key="6">
    <source>
        <dbReference type="ARBA" id="ARBA00022679"/>
    </source>
</evidence>
<evidence type="ECO:0000256" key="7">
    <source>
        <dbReference type="ARBA" id="ARBA00022737"/>
    </source>
</evidence>
<evidence type="ECO:0000313" key="13">
    <source>
        <dbReference type="Proteomes" id="UP000477722"/>
    </source>
</evidence>
<dbReference type="InterPro" id="IPR014031">
    <property type="entry name" value="Ketoacyl_synth_C"/>
</dbReference>
<keyword evidence="4" id="KW-0963">Cytoplasm</keyword>
<evidence type="ECO:0000256" key="1">
    <source>
        <dbReference type="ARBA" id="ARBA00004496"/>
    </source>
</evidence>
<dbReference type="PROSITE" id="PS00606">
    <property type="entry name" value="KS3_1"/>
    <property type="match status" value="2"/>
</dbReference>
<dbReference type="Proteomes" id="UP000477722">
    <property type="component" value="Unassembled WGS sequence"/>
</dbReference>
<feature type="non-terminal residue" evidence="12">
    <location>
        <position position="1"/>
    </location>
</feature>
<dbReference type="CDD" id="cd00833">
    <property type="entry name" value="PKS"/>
    <property type="match status" value="2"/>
</dbReference>
<comment type="subcellular location">
    <subcellularLocation>
        <location evidence="1">Cytoplasm</location>
    </subcellularLocation>
</comment>
<feature type="non-terminal residue" evidence="12">
    <location>
        <position position="1376"/>
    </location>
</feature>
<dbReference type="Pfam" id="PF00550">
    <property type="entry name" value="PP-binding"/>
    <property type="match status" value="1"/>
</dbReference>
<reference evidence="12 13" key="1">
    <citation type="submission" date="2020-02" db="EMBL/GenBank/DDBJ databases">
        <title>Whole-genome analyses of novel actinobacteria.</title>
        <authorList>
            <person name="Sahin N."/>
            <person name="Tatar D."/>
        </authorList>
    </citation>
    <scope>NUCLEOTIDE SEQUENCE [LARGE SCALE GENOMIC DNA]</scope>
    <source>
        <strain evidence="12 13">SB3404</strain>
    </source>
</reference>
<dbReference type="Gene3D" id="3.40.47.10">
    <property type="match status" value="2"/>
</dbReference>
<dbReference type="InterPro" id="IPR050091">
    <property type="entry name" value="PKS_NRPS_Biosynth_Enz"/>
</dbReference>
<evidence type="ECO:0000313" key="12">
    <source>
        <dbReference type="EMBL" id="NGO72995.1"/>
    </source>
</evidence>
<dbReference type="Pfam" id="PF02801">
    <property type="entry name" value="Ketoacyl-synt_C"/>
    <property type="match status" value="2"/>
</dbReference>
<sequence>TPTAPAEPIAIIGVSGRYPGADDLWQLWENLCSGRRAVPEPAPERDAPDAEADAPRWGTYLSDVDRFDPLLFRISPRDAERMDPQERLFLEAAWSAAEDAGYPPRGLERRIRRQSGDGAAGVGVFAGVADTPYQALAAGRWAAGQRASVHPGQGSVAHRVSHCLGLTGPSLTTDTACSSALTALHLACEAIRRGDCGAAVAGGVSVILHPAHHHARAAAHLLSRDGRARAFDQDADGMVTGEGVGAVVLKPLERALADGDRVHGVLLGTFVNANGPSPGYAAPRAGAQEDLLEGALRRAGIDGSALHYVEAHASGSPVADPVEVAALTRVLERASAGPGGCAIGSVKPELGHLEAASGMAQLAKVLLQLRHAEFAPTSAGDRPVPGLDGAGTPLRLVRARTPWPAEGPAGQGGPRIAGISSFGAGGANAHALVAQAPDPGPRTPEPDGPHLVVVSARRPEQLAEHARRLRDFVRSAGAGLPLGDVAYTLQTGREELAARLATAVRDLPELADRLDRFLAGDGEDAVVTAVARRTEPQQHAAVPDRADPGALLELGRAWAQGAHVDWARLHSGRDRRVVSLPGYAFARQRCWLPAPPAAPDSEHSEHREHTDLRDGKVGMGSEGNHDTHTSAGALEAVRAALVTAVADILGVPGDEVDMECHLSDFGFDSLSIVALSERLERTLSVTVSPAELYGYARVAGLVTDLARRVPSADPPQRRTEPEPEPGPEPQQKRKPAAVGASGAPDPAECGQPVAVVGMAGAFPGSPDLEAFWSNLVAGRDLISEIPADRFDWRTAATGPEGGAEPLACRWGGFLDDIDRFDAAFFGISPREARLMDPQHRLLLQTVWHVVEDAGHDPRSLAGTATGLFIGVASSDYARLAHRAGLPADGQLATGNDHAMLVNRVSFQLDLHGPSEPVHTACSSSLTAVHRAVRAIREGECEQAVAGGVNLMLTPDAFAAFSSAGMLAGDGRCKAFDHRADGYVRGEGIGAVLLKPLERARADGDHIHALIRGSAVNHGGRSASLTAPNPTAQADVIVQAHRRAGTAPETVGYIETHGTGTALGDPIEFTGLTSAFAQLGDGAGARRCGLGSVKSNIGHLETAAGIAGLLKVLLALRHGMLPPTLHVERANPGLEFSGTPFHLVDEARPWERPRDRDGAPGPRRAGVSSFGFGGVNAHVVVEEAVPTGAGAAPEDTGGRQVFVLSAHTAEGLRSYAHRLRTHLERRLTTGTHPLPAPADVAYTLQTGRPALPFRLAAVAATLPELADQLRAHLEGPGPVPGLLVTGADGKDDREDREDRDDAGDGGQDGRAEAAEAEALARRGSPRWLASLWVRGRDVDWAAVHRAAPRRRVPLPAYPFAPDRYWLPEPPGGRTHQP</sequence>
<dbReference type="PROSITE" id="PS50075">
    <property type="entry name" value="CARRIER"/>
    <property type="match status" value="1"/>
</dbReference>
<evidence type="ECO:0000256" key="2">
    <source>
        <dbReference type="ARBA" id="ARBA00004792"/>
    </source>
</evidence>
<dbReference type="PROSITE" id="PS00012">
    <property type="entry name" value="PHOSPHOPANTETHEINE"/>
    <property type="match status" value="1"/>
</dbReference>
<dbReference type="SUPFAM" id="SSF53901">
    <property type="entry name" value="Thiolase-like"/>
    <property type="match status" value="2"/>
</dbReference>
<feature type="domain" description="Ketosynthase family 3 (KS3)" evidence="11">
    <location>
        <begin position="6"/>
        <end position="435"/>
    </location>
</feature>
<dbReference type="EMBL" id="JAAKZZ010000591">
    <property type="protein sequence ID" value="NGO72995.1"/>
    <property type="molecule type" value="Genomic_DNA"/>
</dbReference>
<dbReference type="SMART" id="SM00823">
    <property type="entry name" value="PKS_PP"/>
    <property type="match status" value="1"/>
</dbReference>
<comment type="caution">
    <text evidence="12">The sequence shown here is derived from an EMBL/GenBank/DDBJ whole genome shotgun (WGS) entry which is preliminary data.</text>
</comment>
<feature type="region of interest" description="Disordered" evidence="9">
    <location>
        <begin position="1147"/>
        <end position="1166"/>
    </location>
</feature>
<comment type="pathway">
    <text evidence="2">Antibiotic biosynthesis.</text>
</comment>
<evidence type="ECO:0000256" key="4">
    <source>
        <dbReference type="ARBA" id="ARBA00022490"/>
    </source>
</evidence>
<dbReference type="GO" id="GO:0033068">
    <property type="term" value="P:macrolide biosynthetic process"/>
    <property type="evidence" value="ECO:0007669"/>
    <property type="project" value="UniProtKB-ARBA"/>
</dbReference>
<dbReference type="InterPro" id="IPR036736">
    <property type="entry name" value="ACP-like_sf"/>
</dbReference>
<dbReference type="InterPro" id="IPR016039">
    <property type="entry name" value="Thiolase-like"/>
</dbReference>
<keyword evidence="8" id="KW-0012">Acyltransferase</keyword>
<dbReference type="PROSITE" id="PS52004">
    <property type="entry name" value="KS3_2"/>
    <property type="match status" value="2"/>
</dbReference>
<dbReference type="Pfam" id="PF22336">
    <property type="entry name" value="RhiE-like_linker"/>
    <property type="match status" value="2"/>
</dbReference>
<keyword evidence="5" id="KW-0597">Phosphoprotein</keyword>
<dbReference type="GO" id="GO:0006633">
    <property type="term" value="P:fatty acid biosynthetic process"/>
    <property type="evidence" value="ECO:0007669"/>
    <property type="project" value="InterPro"/>
</dbReference>
<feature type="region of interest" description="Disordered" evidence="9">
    <location>
        <begin position="1271"/>
        <end position="1318"/>
    </location>
</feature>
<dbReference type="GO" id="GO:0005886">
    <property type="term" value="C:plasma membrane"/>
    <property type="evidence" value="ECO:0007669"/>
    <property type="project" value="TreeGrafter"/>
</dbReference>
<feature type="region of interest" description="Disordered" evidence="9">
    <location>
        <begin position="1350"/>
        <end position="1376"/>
    </location>
</feature>
<dbReference type="InterPro" id="IPR020806">
    <property type="entry name" value="PKS_PP-bd"/>
</dbReference>
<dbReference type="InterPro" id="IPR006162">
    <property type="entry name" value="Ppantetheine_attach_site"/>
</dbReference>
<dbReference type="Gene3D" id="1.10.1200.10">
    <property type="entry name" value="ACP-like"/>
    <property type="match status" value="1"/>
</dbReference>
<dbReference type="SUPFAM" id="SSF47336">
    <property type="entry name" value="ACP-like"/>
    <property type="match status" value="1"/>
</dbReference>
<dbReference type="GO" id="GO:0071770">
    <property type="term" value="P:DIM/DIP cell wall layer assembly"/>
    <property type="evidence" value="ECO:0007669"/>
    <property type="project" value="TreeGrafter"/>
</dbReference>
<evidence type="ECO:0000256" key="8">
    <source>
        <dbReference type="ARBA" id="ARBA00023315"/>
    </source>
</evidence>
<dbReference type="InterPro" id="IPR009081">
    <property type="entry name" value="PP-bd_ACP"/>
</dbReference>
<keyword evidence="3" id="KW-0596">Phosphopantetheine</keyword>
<evidence type="ECO:0000259" key="11">
    <source>
        <dbReference type="PROSITE" id="PS52004"/>
    </source>
</evidence>
<feature type="domain" description="Carrier" evidence="10">
    <location>
        <begin position="632"/>
        <end position="709"/>
    </location>
</feature>
<protein>
    <submittedName>
        <fullName evidence="12">Polyketide synthase</fullName>
    </submittedName>
</protein>
<dbReference type="GO" id="GO:0004315">
    <property type="term" value="F:3-oxoacyl-[acyl-carrier-protein] synthase activity"/>
    <property type="evidence" value="ECO:0007669"/>
    <property type="project" value="InterPro"/>
</dbReference>
<feature type="domain" description="Ketosynthase family 3 (KS3)" evidence="11">
    <location>
        <begin position="750"/>
        <end position="1182"/>
    </location>
</feature>
<evidence type="ECO:0000256" key="9">
    <source>
        <dbReference type="SAM" id="MobiDB-lite"/>
    </source>
</evidence>
<keyword evidence="7" id="KW-0677">Repeat</keyword>
<evidence type="ECO:0000256" key="3">
    <source>
        <dbReference type="ARBA" id="ARBA00022450"/>
    </source>
</evidence>
<dbReference type="Pfam" id="PF00109">
    <property type="entry name" value="ketoacyl-synt"/>
    <property type="match status" value="2"/>
</dbReference>
<feature type="compositionally biased region" description="Basic and acidic residues" evidence="9">
    <location>
        <begin position="1147"/>
        <end position="1157"/>
    </location>
</feature>
<dbReference type="InterPro" id="IPR014030">
    <property type="entry name" value="Ketoacyl_synth_N"/>
</dbReference>